<keyword evidence="1" id="KW-0812">Transmembrane</keyword>
<proteinExistence type="predicted"/>
<reference evidence="2 3" key="1">
    <citation type="submission" date="2016-10" db="EMBL/GenBank/DDBJ databases">
        <authorList>
            <person name="de Groot N.N."/>
        </authorList>
    </citation>
    <scope>NUCLEOTIDE SEQUENCE [LARGE SCALE GENOMIC DNA]</scope>
    <source>
        <strain evidence="2 3">DSM 16077</strain>
    </source>
</reference>
<evidence type="ECO:0000256" key="1">
    <source>
        <dbReference type="SAM" id="Phobius"/>
    </source>
</evidence>
<evidence type="ECO:0000313" key="2">
    <source>
        <dbReference type="EMBL" id="SDM19613.1"/>
    </source>
</evidence>
<dbReference type="STRING" id="144026.SAMN04488568_106115"/>
<keyword evidence="1" id="KW-1133">Transmembrane helix</keyword>
<keyword evidence="1" id="KW-0472">Membrane</keyword>
<evidence type="ECO:0000313" key="3">
    <source>
        <dbReference type="Proteomes" id="UP000199759"/>
    </source>
</evidence>
<sequence length="38" mass="4051">MVRSENSGFRMFASIAINMVLLISVAAGTFYAIAPMVA</sequence>
<accession>A0A1G9R8R2</accession>
<feature type="transmembrane region" description="Helical" evidence="1">
    <location>
        <begin position="12"/>
        <end position="34"/>
    </location>
</feature>
<protein>
    <submittedName>
        <fullName evidence="2">Uncharacterized protein</fullName>
    </submittedName>
</protein>
<name>A0A1G9R8R2_9PROT</name>
<keyword evidence="3" id="KW-1185">Reference proteome</keyword>
<dbReference type="AlphaFoldDB" id="A0A1G9R8R2"/>
<dbReference type="EMBL" id="FNHG01000006">
    <property type="protein sequence ID" value="SDM19613.1"/>
    <property type="molecule type" value="Genomic_DNA"/>
</dbReference>
<organism evidence="2 3">
    <name type="scientific">Maricaulis salignorans</name>
    <dbReference type="NCBI Taxonomy" id="144026"/>
    <lineage>
        <taxon>Bacteria</taxon>
        <taxon>Pseudomonadati</taxon>
        <taxon>Pseudomonadota</taxon>
        <taxon>Alphaproteobacteria</taxon>
        <taxon>Maricaulales</taxon>
        <taxon>Maricaulaceae</taxon>
        <taxon>Maricaulis</taxon>
    </lineage>
</organism>
<dbReference type="Proteomes" id="UP000199759">
    <property type="component" value="Unassembled WGS sequence"/>
</dbReference>
<gene>
    <name evidence="2" type="ORF">SAMN04488568_106115</name>
</gene>